<evidence type="ECO:0000259" key="4">
    <source>
        <dbReference type="PROSITE" id="PS51755"/>
    </source>
</evidence>
<dbReference type="PANTHER" id="PTHR47691:SF3">
    <property type="entry name" value="HTH-TYPE TRANSCRIPTIONAL REGULATOR RV0890C-RELATED"/>
    <property type="match status" value="1"/>
</dbReference>
<dbReference type="PRINTS" id="PR00364">
    <property type="entry name" value="DISEASERSIST"/>
</dbReference>
<dbReference type="InterPro" id="IPR027417">
    <property type="entry name" value="P-loop_NTPase"/>
</dbReference>
<dbReference type="InterPro" id="IPR005158">
    <property type="entry name" value="BTAD"/>
</dbReference>
<dbReference type="InterPro" id="IPR036388">
    <property type="entry name" value="WH-like_DNA-bd_sf"/>
</dbReference>
<evidence type="ECO:0000313" key="6">
    <source>
        <dbReference type="Proteomes" id="UP000468928"/>
    </source>
</evidence>
<dbReference type="RefSeq" id="WP_163829821.1">
    <property type="nucleotide sequence ID" value="NZ_JAAGUZ010000058.1"/>
</dbReference>
<dbReference type="Gene3D" id="3.40.50.300">
    <property type="entry name" value="P-loop containing nucleotide triphosphate hydrolases"/>
    <property type="match status" value="1"/>
</dbReference>
<dbReference type="GO" id="GO:0000160">
    <property type="term" value="P:phosphorelay signal transduction system"/>
    <property type="evidence" value="ECO:0007669"/>
    <property type="project" value="InterPro"/>
</dbReference>
<feature type="DNA-binding region" description="OmpR/PhoB-type" evidence="3">
    <location>
        <begin position="1"/>
        <end position="64"/>
    </location>
</feature>
<dbReference type="SUPFAM" id="SSF46894">
    <property type="entry name" value="C-terminal effector domain of the bipartite response regulators"/>
    <property type="match status" value="1"/>
</dbReference>
<comment type="similarity">
    <text evidence="1">Belongs to the AfsR/DnrI/RedD regulatory family.</text>
</comment>
<gene>
    <name evidence="5" type="ORF">GV789_20070</name>
</gene>
<organism evidence="5 6">
    <name type="scientific">Nocardia cyriacigeorgica</name>
    <dbReference type="NCBI Taxonomy" id="135487"/>
    <lineage>
        <taxon>Bacteria</taxon>
        <taxon>Bacillati</taxon>
        <taxon>Actinomycetota</taxon>
        <taxon>Actinomycetes</taxon>
        <taxon>Mycobacteriales</taxon>
        <taxon>Nocardiaceae</taxon>
        <taxon>Nocardia</taxon>
    </lineage>
</organism>
<reference evidence="5 6" key="1">
    <citation type="submission" date="2020-01" db="EMBL/GenBank/DDBJ databases">
        <title>Genetics and antimicrobial susceptibilities of Nocardia species isolated from the soil; a comparison with species isolated from humans.</title>
        <authorList>
            <person name="Carrasco G."/>
            <person name="Monzon S."/>
            <person name="Sansegundo M."/>
            <person name="Garcia E."/>
            <person name="Garrido N."/>
            <person name="Medina M.J."/>
            <person name="Villalon P."/>
            <person name="Ramirez-Arocha A.C."/>
            <person name="Jimenez P."/>
            <person name="Cuesta I."/>
            <person name="Valdezate S."/>
        </authorList>
    </citation>
    <scope>NUCLEOTIDE SEQUENCE [LARGE SCALE GENOMIC DNA]</scope>
    <source>
        <strain evidence="5 6">CNM20110639</strain>
    </source>
</reference>
<dbReference type="PROSITE" id="PS51755">
    <property type="entry name" value="OMPR_PHOB"/>
    <property type="match status" value="1"/>
</dbReference>
<dbReference type="SMART" id="SM00862">
    <property type="entry name" value="Trans_reg_C"/>
    <property type="match status" value="1"/>
</dbReference>
<dbReference type="Gene3D" id="1.25.40.10">
    <property type="entry name" value="Tetratricopeptide repeat domain"/>
    <property type="match status" value="2"/>
</dbReference>
<evidence type="ECO:0000256" key="3">
    <source>
        <dbReference type="PROSITE-ProRule" id="PRU01091"/>
    </source>
</evidence>
<name>A0A6P1D9E8_9NOCA</name>
<keyword evidence="2 3" id="KW-0238">DNA-binding</keyword>
<dbReference type="Proteomes" id="UP000468928">
    <property type="component" value="Unassembled WGS sequence"/>
</dbReference>
<dbReference type="InterPro" id="IPR016032">
    <property type="entry name" value="Sig_transdc_resp-reg_C-effctor"/>
</dbReference>
<dbReference type="Gene3D" id="1.10.10.10">
    <property type="entry name" value="Winged helix-like DNA-binding domain superfamily/Winged helix DNA-binding domain"/>
    <property type="match status" value="1"/>
</dbReference>
<protein>
    <submittedName>
        <fullName evidence="5">AfsR/SARP family transcriptional regulator</fullName>
    </submittedName>
</protein>
<evidence type="ECO:0000313" key="5">
    <source>
        <dbReference type="EMBL" id="NEW46728.1"/>
    </source>
</evidence>
<dbReference type="InterPro" id="IPR049945">
    <property type="entry name" value="AAA_22"/>
</dbReference>
<dbReference type="CDD" id="cd15831">
    <property type="entry name" value="BTAD"/>
    <property type="match status" value="1"/>
</dbReference>
<feature type="domain" description="OmpR/PhoB-type" evidence="4">
    <location>
        <begin position="1"/>
        <end position="64"/>
    </location>
</feature>
<dbReference type="Pfam" id="PF03704">
    <property type="entry name" value="BTAD"/>
    <property type="match status" value="1"/>
</dbReference>
<accession>A0A6P1D9E8</accession>
<dbReference type="EMBL" id="JAAGUZ010000058">
    <property type="protein sequence ID" value="NEW46728.1"/>
    <property type="molecule type" value="Genomic_DNA"/>
</dbReference>
<dbReference type="InterPro" id="IPR001867">
    <property type="entry name" value="OmpR/PhoB-type_DNA-bd"/>
</dbReference>
<evidence type="ECO:0000256" key="2">
    <source>
        <dbReference type="ARBA" id="ARBA00023125"/>
    </source>
</evidence>
<dbReference type="PANTHER" id="PTHR47691">
    <property type="entry name" value="REGULATOR-RELATED"/>
    <property type="match status" value="1"/>
</dbReference>
<sequence>MTARLALDAGRTVGVETLIADLWGERAPEGAPNALSRLVSRLRRALPDGSSVLRSEPGGYRLQVTETDVDARYFEQLVTAGRSALAEQRPEAAASILGDALRLWRGTALTGLGDPPFAALAADRLTELRVQAAEHRITAELLLGRHSAVAAEVVRLAAEHPLRERLQGQLMRVHYATGRQADALAVFERVRTALSEELGADPSVELTELHLAMLRQEPGLIPDTHTVSDPPARRLVSPSGLVGRDGDLLALRAVLDANRLVTVTGPGGVGKTRIALALIADRDDAHLIELAPLESPNELGRQILLALNVYSPAAPAEVPAAATALGAVTAMLRQRRALLVLDNCDHLIGAVAEFTAHLLATCPGLHFVVTSREPLGIAGEARYPLPLLGLPPVDASVAQALRYPAVHLMTERATAVRPDFTVTENNVGAVVDICRRLDGLPLALELAAAQFRLLTPEQIAVRLDDRFHVLTATGRGAPARHSTLRAVVESSWDTLTEPERALARRFSAFRGTVTLPAVESVCADGGTGLPAVAILDALRGLVDKSVIDVVSPEPPDSEMGYRMLDTLRIYGAQQLCDSGEAATIRGAHARYWLAIAEATEPRLRTGDQLQALRELRAAHPDLLSALRHLLTDGDPGLATRLCAALLWYWILQGAGYDFALVDAVLELDDTSCPAERALVAAAHTLVVVGFGHAEPVAAQRSASVARAHLGVTGHPLLALLPVIIAQADAEIDRARAELSSLFDSGDTWTRAVARLFHGYIDELTGEVLAAGHHFRRARSDFHVLGDRWGLWSAAQGMAKVHAAAAEPAAAATCYREALGYLIELGATKDIPALSAQLGHQLMRAGEHRAAHAELTHAIDLARRHGRTEALIWATFGLGLLAAESGDTARARHRYDEALAAGRRDGPAVPADAAMSALVHATLADLAVRGNEPLAARDHLRSAVDLALRSAHPATIATVAERLAEFELGQGSMAEAATLLGVAAGLRRGETAYPWSGAAADTLLRRAVEG</sequence>
<dbReference type="GO" id="GO:0003677">
    <property type="term" value="F:DNA binding"/>
    <property type="evidence" value="ECO:0007669"/>
    <property type="project" value="UniProtKB-UniRule"/>
</dbReference>
<proteinExistence type="inferred from homology"/>
<dbReference type="GO" id="GO:0006355">
    <property type="term" value="P:regulation of DNA-templated transcription"/>
    <property type="evidence" value="ECO:0007669"/>
    <property type="project" value="InterPro"/>
</dbReference>
<comment type="caution">
    <text evidence="5">The sequence shown here is derived from an EMBL/GenBank/DDBJ whole genome shotgun (WGS) entry which is preliminary data.</text>
</comment>
<dbReference type="InterPro" id="IPR011990">
    <property type="entry name" value="TPR-like_helical_dom_sf"/>
</dbReference>
<dbReference type="Pfam" id="PF13401">
    <property type="entry name" value="AAA_22"/>
    <property type="match status" value="1"/>
</dbReference>
<dbReference type="GO" id="GO:0016887">
    <property type="term" value="F:ATP hydrolysis activity"/>
    <property type="evidence" value="ECO:0007669"/>
    <property type="project" value="InterPro"/>
</dbReference>
<dbReference type="SUPFAM" id="SSF48452">
    <property type="entry name" value="TPR-like"/>
    <property type="match status" value="2"/>
</dbReference>
<dbReference type="SMART" id="SM01043">
    <property type="entry name" value="BTAD"/>
    <property type="match status" value="1"/>
</dbReference>
<dbReference type="SUPFAM" id="SSF52540">
    <property type="entry name" value="P-loop containing nucleoside triphosphate hydrolases"/>
    <property type="match status" value="1"/>
</dbReference>
<evidence type="ECO:0000256" key="1">
    <source>
        <dbReference type="ARBA" id="ARBA00005820"/>
    </source>
</evidence>
<dbReference type="AlphaFoldDB" id="A0A6P1D9E8"/>